<name>A0A8W8KIP3_MAGGI</name>
<dbReference type="Pfam" id="PF18139">
    <property type="entry name" value="LSDAT_euk"/>
    <property type="match status" value="1"/>
</dbReference>
<dbReference type="InterPro" id="IPR050927">
    <property type="entry name" value="TRPM"/>
</dbReference>
<dbReference type="PANTHER" id="PTHR13800:SF12">
    <property type="entry name" value="TRANSIENT RECEPTOR POTENTIAL CATION CHANNEL SUBFAMILY M MEMBER-LIKE 2"/>
    <property type="match status" value="1"/>
</dbReference>
<proteinExistence type="predicted"/>
<dbReference type="AlphaFoldDB" id="A0A8W8KIP3"/>
<evidence type="ECO:0000313" key="2">
    <source>
        <dbReference type="EnsemblMetazoa" id="G23324.2:cds"/>
    </source>
</evidence>
<reference evidence="2" key="1">
    <citation type="submission" date="2022-08" db="UniProtKB">
        <authorList>
            <consortium name="EnsemblMetazoa"/>
        </authorList>
    </citation>
    <scope>IDENTIFICATION</scope>
    <source>
        <strain evidence="2">05x7-T-G4-1.051#20</strain>
    </source>
</reference>
<dbReference type="Proteomes" id="UP000005408">
    <property type="component" value="Unassembled WGS sequence"/>
</dbReference>
<dbReference type="SUPFAM" id="SSF52200">
    <property type="entry name" value="Toll/Interleukin receptor TIR domain"/>
    <property type="match status" value="1"/>
</dbReference>
<protein>
    <recommendedName>
        <fullName evidence="1">TRPM SLOG domain-containing protein</fullName>
    </recommendedName>
</protein>
<dbReference type="PANTHER" id="PTHR13800">
    <property type="entry name" value="TRANSIENT RECEPTOR POTENTIAL CATION CHANNEL, SUBFAMILY M, MEMBER 6"/>
    <property type="match status" value="1"/>
</dbReference>
<dbReference type="InterPro" id="IPR035897">
    <property type="entry name" value="Toll_tir_struct_dom_sf"/>
</dbReference>
<sequence>IVCGKAEKRKILLCYHTRDTGNIKKFLKSLRNTKADVIVKNESEARDDDDDYSNFSKGIVLICLSEEFVVTQAFTKDYMLSSMRGNKLSLITFDPMVSQWQNYKSNLLVFDKVYRPSVFSLRKTQKERKEKYIYISNHPNNAREVNKICAILKNFDLNISKFHTLAKIDNDVIHRLTEDLSSATHYLVFLSRDYSQDEFCQFEQKLIRKTGKQVCIYLDKQTDMSPQDLQNTWIVPYEDDDVLLKVLLKHTFISKEEKKIALISTTDKNLAEKLRNELRKIYKHHQIYSTVGLDKNKKYALIANCEIFIACLSDIYYKDNTCRKDIEFANALWKRILPLDIKEGRPHRRPEWLIKIVGSHCYPSDLQDYFKELLAAQVIERNEEEWIRKSIQVPCQPSTGTSVPPNNQAIAMTMTDAYGKVEVFADGGLENSIAHYVRLSTTTPLNIVSSLLMRHWGLKRPQLLISITGEGSQILNDPVKARFFTLAFENIVKESGVWITTNGATSEISKVIGQVVEKEDLNKRPTVIGIASWEDLKMNHALELKNGFGRWPTQYDPRKAAAASGDYCLNPICTHFLLPVK</sequence>
<accession>A0A8W8KIP3</accession>
<feature type="domain" description="TRPM SLOG" evidence="1">
    <location>
        <begin position="434"/>
        <end position="578"/>
    </location>
</feature>
<dbReference type="EnsemblMetazoa" id="G23324.2">
    <property type="protein sequence ID" value="G23324.2:cds"/>
    <property type="gene ID" value="G23324"/>
</dbReference>
<dbReference type="InterPro" id="IPR041491">
    <property type="entry name" value="TRPM_SLOG"/>
</dbReference>
<organism evidence="2 3">
    <name type="scientific">Magallana gigas</name>
    <name type="common">Pacific oyster</name>
    <name type="synonym">Crassostrea gigas</name>
    <dbReference type="NCBI Taxonomy" id="29159"/>
    <lineage>
        <taxon>Eukaryota</taxon>
        <taxon>Metazoa</taxon>
        <taxon>Spiralia</taxon>
        <taxon>Lophotrochozoa</taxon>
        <taxon>Mollusca</taxon>
        <taxon>Bivalvia</taxon>
        <taxon>Autobranchia</taxon>
        <taxon>Pteriomorphia</taxon>
        <taxon>Ostreida</taxon>
        <taxon>Ostreoidea</taxon>
        <taxon>Ostreidae</taxon>
        <taxon>Magallana</taxon>
    </lineage>
</organism>
<dbReference type="GO" id="GO:0005886">
    <property type="term" value="C:plasma membrane"/>
    <property type="evidence" value="ECO:0007669"/>
    <property type="project" value="TreeGrafter"/>
</dbReference>
<keyword evidence="3" id="KW-1185">Reference proteome</keyword>
<evidence type="ECO:0000313" key="3">
    <source>
        <dbReference type="Proteomes" id="UP000005408"/>
    </source>
</evidence>
<evidence type="ECO:0000259" key="1">
    <source>
        <dbReference type="Pfam" id="PF18139"/>
    </source>
</evidence>
<dbReference type="GO" id="GO:0099604">
    <property type="term" value="F:ligand-gated calcium channel activity"/>
    <property type="evidence" value="ECO:0007669"/>
    <property type="project" value="TreeGrafter"/>
</dbReference>